<comment type="subcellular location">
    <subcellularLocation>
        <location evidence="3">Cytoplasm</location>
    </subcellularLocation>
</comment>
<proteinExistence type="inferred from homology"/>
<dbReference type="CDD" id="cd01734">
    <property type="entry name" value="YlxS_C"/>
    <property type="match status" value="1"/>
</dbReference>
<dbReference type="HOGENOM" id="CLU_070525_2_2_0"/>
<evidence type="ECO:0000256" key="3">
    <source>
        <dbReference type="HAMAP-Rule" id="MF_01077"/>
    </source>
</evidence>
<protein>
    <recommendedName>
        <fullName evidence="3">Ribosome maturation factor RimP</fullName>
    </recommendedName>
</protein>
<dbReference type="PANTHER" id="PTHR33867">
    <property type="entry name" value="RIBOSOME MATURATION FACTOR RIMP"/>
    <property type="match status" value="1"/>
</dbReference>
<evidence type="ECO:0000313" key="6">
    <source>
        <dbReference type="EMBL" id="GAK59030.1"/>
    </source>
</evidence>
<dbReference type="FunFam" id="3.30.300.70:FF:000001">
    <property type="entry name" value="Ribosome maturation factor RimP"/>
    <property type="match status" value="1"/>
</dbReference>
<organism evidence="6">
    <name type="scientific">Vecturithrix granuli</name>
    <dbReference type="NCBI Taxonomy" id="1499967"/>
    <lineage>
        <taxon>Bacteria</taxon>
        <taxon>Candidatus Moduliflexota</taxon>
        <taxon>Candidatus Vecturitrichia</taxon>
        <taxon>Candidatus Vecturitrichales</taxon>
        <taxon>Candidatus Vecturitrichaceae</taxon>
        <taxon>Candidatus Vecturithrix</taxon>
    </lineage>
</organism>
<reference evidence="6" key="1">
    <citation type="journal article" date="2015" name="PeerJ">
        <title>First genomic representation of candidate bacterial phylum KSB3 points to enhanced environmental sensing as a trigger of wastewater bulking.</title>
        <authorList>
            <person name="Sekiguchi Y."/>
            <person name="Ohashi A."/>
            <person name="Parks D.H."/>
            <person name="Yamauchi T."/>
            <person name="Tyson G.W."/>
            <person name="Hugenholtz P."/>
        </authorList>
    </citation>
    <scope>NUCLEOTIDE SEQUENCE [LARGE SCALE GENOMIC DNA]</scope>
</reference>
<feature type="domain" description="Ribosome maturation factor RimP C-terminal" evidence="5">
    <location>
        <begin position="88"/>
        <end position="160"/>
    </location>
</feature>
<evidence type="ECO:0000313" key="7">
    <source>
        <dbReference type="Proteomes" id="UP000030661"/>
    </source>
</evidence>
<dbReference type="GO" id="GO:0000028">
    <property type="term" value="P:ribosomal small subunit assembly"/>
    <property type="evidence" value="ECO:0007669"/>
    <property type="project" value="TreeGrafter"/>
</dbReference>
<dbReference type="SUPFAM" id="SSF75420">
    <property type="entry name" value="YhbC-like, N-terminal domain"/>
    <property type="match status" value="1"/>
</dbReference>
<dbReference type="InterPro" id="IPR036847">
    <property type="entry name" value="RimP_C_sf"/>
</dbReference>
<evidence type="ECO:0000256" key="2">
    <source>
        <dbReference type="ARBA" id="ARBA00022517"/>
    </source>
</evidence>
<evidence type="ECO:0000259" key="5">
    <source>
        <dbReference type="Pfam" id="PF17384"/>
    </source>
</evidence>
<dbReference type="InterPro" id="IPR028998">
    <property type="entry name" value="RimP_C"/>
</dbReference>
<sequence>MTGRTIVEKVKALVTPIIEGLRLELVDVEFKREGHIQYLRIFIDKPDGVSIDDCQHVSRECEVLLDVEDLIRTQYVLEVSSPGLDRPLKTVQDYQRFQGRLAKIKTFQTIQGQKKFLGYLKGVAQETSGSPLSITLLIDGEQEIQIPYELIASARLEVEF</sequence>
<dbReference type="eggNOG" id="COG0779">
    <property type="taxonomic scope" value="Bacteria"/>
</dbReference>
<dbReference type="GO" id="GO:0005829">
    <property type="term" value="C:cytosol"/>
    <property type="evidence" value="ECO:0007669"/>
    <property type="project" value="TreeGrafter"/>
</dbReference>
<dbReference type="GO" id="GO:0006412">
    <property type="term" value="P:translation"/>
    <property type="evidence" value="ECO:0007669"/>
    <property type="project" value="TreeGrafter"/>
</dbReference>
<dbReference type="STRING" id="1499967.U27_06006"/>
<comment type="similarity">
    <text evidence="3">Belongs to the RimP family.</text>
</comment>
<keyword evidence="2 3" id="KW-0690">Ribosome biogenesis</keyword>
<dbReference type="Pfam" id="PF17384">
    <property type="entry name" value="DUF150_C"/>
    <property type="match status" value="1"/>
</dbReference>
<gene>
    <name evidence="3" type="primary">rimP</name>
    <name evidence="6" type="ORF">U27_06006</name>
</gene>
<dbReference type="InterPro" id="IPR035956">
    <property type="entry name" value="RimP_N_sf"/>
</dbReference>
<dbReference type="Gene3D" id="2.30.30.180">
    <property type="entry name" value="Ribosome maturation factor RimP, C-terminal domain"/>
    <property type="match status" value="1"/>
</dbReference>
<dbReference type="InterPro" id="IPR003728">
    <property type="entry name" value="Ribosome_maturation_RimP"/>
</dbReference>
<dbReference type="EMBL" id="DF820469">
    <property type="protein sequence ID" value="GAK59030.1"/>
    <property type="molecule type" value="Genomic_DNA"/>
</dbReference>
<evidence type="ECO:0000256" key="1">
    <source>
        <dbReference type="ARBA" id="ARBA00022490"/>
    </source>
</evidence>
<dbReference type="Proteomes" id="UP000030661">
    <property type="component" value="Unassembled WGS sequence"/>
</dbReference>
<dbReference type="PANTHER" id="PTHR33867:SF1">
    <property type="entry name" value="RIBOSOME MATURATION FACTOR RIMP"/>
    <property type="match status" value="1"/>
</dbReference>
<name>A0A081C375_VECG1</name>
<keyword evidence="7" id="KW-1185">Reference proteome</keyword>
<feature type="domain" description="Ribosome maturation factor RimP N-terminal" evidence="4">
    <location>
        <begin position="13"/>
        <end position="85"/>
    </location>
</feature>
<dbReference type="Pfam" id="PF02576">
    <property type="entry name" value="RimP_N"/>
    <property type="match status" value="1"/>
</dbReference>
<keyword evidence="1 3" id="KW-0963">Cytoplasm</keyword>
<dbReference type="HAMAP" id="MF_01077">
    <property type="entry name" value="RimP"/>
    <property type="match status" value="1"/>
</dbReference>
<evidence type="ECO:0000259" key="4">
    <source>
        <dbReference type="Pfam" id="PF02576"/>
    </source>
</evidence>
<accession>A0A081C375</accession>
<dbReference type="InterPro" id="IPR028989">
    <property type="entry name" value="RimP_N"/>
</dbReference>
<dbReference type="AlphaFoldDB" id="A0A081C375"/>
<dbReference type="Gene3D" id="3.30.300.70">
    <property type="entry name" value="RimP-like superfamily, N-terminal"/>
    <property type="match status" value="1"/>
</dbReference>
<comment type="function">
    <text evidence="3">Required for maturation of 30S ribosomal subunits.</text>
</comment>
<dbReference type="SUPFAM" id="SSF74942">
    <property type="entry name" value="YhbC-like, C-terminal domain"/>
    <property type="match status" value="1"/>
</dbReference>